<dbReference type="STRING" id="1121959.SAMN02746009_02645"/>
<dbReference type="InterPro" id="IPR036390">
    <property type="entry name" value="WH_DNA-bd_sf"/>
</dbReference>
<sequence>MSTSPISAPDELVGHLAARVARRDQPPPPDEHTFTPARVRQRLEDTLAALVPGRNARGRATQAHMCYAFLRQEACTAAQLAAAAGVGRVAGSHAHTGLVRAGLLRFAYEGPRRVFRLTRFGEDWLLAVARNEHPPVAPLP</sequence>
<keyword evidence="2" id="KW-1185">Reference proteome</keyword>
<proteinExistence type="predicted"/>
<dbReference type="RefSeq" id="WP_073285777.1">
    <property type="nucleotide sequence ID" value="NZ_FRAS01000014.1"/>
</dbReference>
<evidence type="ECO:0000313" key="2">
    <source>
        <dbReference type="Proteomes" id="UP000183947"/>
    </source>
</evidence>
<reference evidence="2" key="1">
    <citation type="submission" date="2016-11" db="EMBL/GenBank/DDBJ databases">
        <authorList>
            <person name="Varghese N."/>
            <person name="Submissions S."/>
        </authorList>
    </citation>
    <scope>NUCLEOTIDE SEQUENCE [LARGE SCALE GENOMIC DNA]</scope>
    <source>
        <strain evidence="2">DSM 18569</strain>
    </source>
</reference>
<accession>A0A1M7A963</accession>
<organism evidence="1 2">
    <name type="scientific">Hymenobacter psychrotolerans DSM 18569</name>
    <dbReference type="NCBI Taxonomy" id="1121959"/>
    <lineage>
        <taxon>Bacteria</taxon>
        <taxon>Pseudomonadati</taxon>
        <taxon>Bacteroidota</taxon>
        <taxon>Cytophagia</taxon>
        <taxon>Cytophagales</taxon>
        <taxon>Hymenobacteraceae</taxon>
        <taxon>Hymenobacter</taxon>
    </lineage>
</organism>
<evidence type="ECO:0000313" key="1">
    <source>
        <dbReference type="EMBL" id="SHL39178.1"/>
    </source>
</evidence>
<name>A0A1M7A963_9BACT</name>
<dbReference type="EMBL" id="FRAS01000014">
    <property type="protein sequence ID" value="SHL39178.1"/>
    <property type="molecule type" value="Genomic_DNA"/>
</dbReference>
<protein>
    <submittedName>
        <fullName evidence="1">Uncharacterized protein</fullName>
    </submittedName>
</protein>
<gene>
    <name evidence="1" type="ORF">SAMN02746009_02645</name>
</gene>
<dbReference type="Proteomes" id="UP000183947">
    <property type="component" value="Unassembled WGS sequence"/>
</dbReference>
<dbReference type="SUPFAM" id="SSF46785">
    <property type="entry name" value="Winged helix' DNA-binding domain"/>
    <property type="match status" value="1"/>
</dbReference>
<dbReference type="AlphaFoldDB" id="A0A1M7A963"/>
<dbReference type="OrthoDB" id="886330at2"/>